<evidence type="ECO:0000313" key="5">
    <source>
        <dbReference type="Proteomes" id="UP000236729"/>
    </source>
</evidence>
<dbReference type="EMBL" id="FOME01000001">
    <property type="protein sequence ID" value="SFC61205.1"/>
    <property type="molecule type" value="Genomic_DNA"/>
</dbReference>
<dbReference type="Gene3D" id="3.40.50.1580">
    <property type="entry name" value="Nucleoside phosphorylase domain"/>
    <property type="match status" value="1"/>
</dbReference>
<feature type="domain" description="Nucleoside phosphorylase" evidence="1">
    <location>
        <begin position="6"/>
        <end position="240"/>
    </location>
</feature>
<keyword evidence="4" id="KW-1185">Reference proteome</keyword>
<dbReference type="GO" id="GO:0009116">
    <property type="term" value="P:nucleoside metabolic process"/>
    <property type="evidence" value="ECO:0007669"/>
    <property type="project" value="InterPro"/>
</dbReference>
<dbReference type="RefSeq" id="WP_093346942.1">
    <property type="nucleotide sequence ID" value="NZ_FNVB01000002.1"/>
</dbReference>
<dbReference type="GO" id="GO:0008930">
    <property type="term" value="F:methylthioadenosine nucleosidase activity"/>
    <property type="evidence" value="ECO:0007669"/>
    <property type="project" value="TreeGrafter"/>
</dbReference>
<organism evidence="2 5">
    <name type="scientific">Saccharopolyspora kobensis</name>
    <dbReference type="NCBI Taxonomy" id="146035"/>
    <lineage>
        <taxon>Bacteria</taxon>
        <taxon>Bacillati</taxon>
        <taxon>Actinomycetota</taxon>
        <taxon>Actinomycetes</taxon>
        <taxon>Pseudonocardiales</taxon>
        <taxon>Pseudonocardiaceae</taxon>
        <taxon>Saccharopolyspora</taxon>
    </lineage>
</organism>
<dbReference type="GO" id="GO:0019284">
    <property type="term" value="P:L-methionine salvage from S-adenosylmethionine"/>
    <property type="evidence" value="ECO:0007669"/>
    <property type="project" value="TreeGrafter"/>
</dbReference>
<dbReference type="PANTHER" id="PTHR46832:SF1">
    <property type="entry name" value="5'-METHYLTHIOADENOSINE_S-ADENOSYLHOMOCYSTEINE NUCLEOSIDASE"/>
    <property type="match status" value="1"/>
</dbReference>
<dbReference type="SUPFAM" id="SSF53167">
    <property type="entry name" value="Purine and uridine phosphorylases"/>
    <property type="match status" value="1"/>
</dbReference>
<dbReference type="Proteomes" id="UP000236729">
    <property type="component" value="Unassembled WGS sequence"/>
</dbReference>
<reference evidence="4 5" key="2">
    <citation type="submission" date="2016-10" db="EMBL/GenBank/DDBJ databases">
        <authorList>
            <person name="Varghese N."/>
            <person name="Submissions S."/>
        </authorList>
    </citation>
    <scope>NUCLEOTIDE SEQUENCE [LARGE SCALE GENOMIC DNA]</scope>
    <source>
        <strain evidence="5">ATCC 20501</strain>
        <strain evidence="3 4">CGMCC 4.3529</strain>
    </source>
</reference>
<gene>
    <name evidence="2" type="ORF">SAMN02982929_00870</name>
    <name evidence="3" type="ORF">SAMN05216506_1011200</name>
</gene>
<evidence type="ECO:0000259" key="1">
    <source>
        <dbReference type="Pfam" id="PF01048"/>
    </source>
</evidence>
<accession>A0A1H5VFK4</accession>
<evidence type="ECO:0000313" key="4">
    <source>
        <dbReference type="Proteomes" id="UP000199690"/>
    </source>
</evidence>
<evidence type="ECO:0000313" key="3">
    <source>
        <dbReference type="EMBL" id="SFC61205.1"/>
    </source>
</evidence>
<dbReference type="SMR" id="A0A1H5VFK4"/>
<dbReference type="PANTHER" id="PTHR46832">
    <property type="entry name" value="5'-METHYLTHIOADENOSINE/S-ADENOSYLHOMOCYSTEINE NUCLEOSIDASE"/>
    <property type="match status" value="1"/>
</dbReference>
<dbReference type="Pfam" id="PF01048">
    <property type="entry name" value="PNP_UDP_1"/>
    <property type="match status" value="1"/>
</dbReference>
<protein>
    <submittedName>
        <fullName evidence="2">Nucleoside phosphorylase</fullName>
    </submittedName>
</protein>
<evidence type="ECO:0000313" key="2">
    <source>
        <dbReference type="EMBL" id="SEF86145.1"/>
    </source>
</evidence>
<dbReference type="EMBL" id="FNVB01000002">
    <property type="protein sequence ID" value="SEF86145.1"/>
    <property type="molecule type" value="Genomic_DNA"/>
</dbReference>
<accession>A0A1I1KKX8</accession>
<sequence length="378" mass="40687">MTNNLVVILTAFDLEYQAVREKLIDPRLHHHDKGSLFEVGHLRGSDCRIALGQTGKGNHPAAVFAERAMQQFSPAALVFVGVAGALWGKTKLGDLVVATHVYGYHGATSEDDGAKARPRAWETAHSLHQLAQHIARSDDWMQDLRGEYTPKVHFGPVAAGEVLHNSRHSYEARWVREHFNDALAIEMEAAGVAQAGHFNGVPVAIVRGISDRADGTKNSSDDADWQPRAAAGAATFATHLAKQLIARQERNAMNKERDFPSHITISSSGIAGIVARDVHNSNVTVATGSSPTATDLSAELRGLADHLARVRANGAVDDATYKAASEELDNARQALETTEPEAKSKAVLSLKRMRGLVDDVAELVTKIATIITAVNSLS</sequence>
<dbReference type="InterPro" id="IPR035994">
    <property type="entry name" value="Nucleoside_phosphorylase_sf"/>
</dbReference>
<dbReference type="GO" id="GO:0008782">
    <property type="term" value="F:adenosylhomocysteine nucleosidase activity"/>
    <property type="evidence" value="ECO:0007669"/>
    <property type="project" value="TreeGrafter"/>
</dbReference>
<proteinExistence type="predicted"/>
<dbReference type="GO" id="GO:0005829">
    <property type="term" value="C:cytosol"/>
    <property type="evidence" value="ECO:0007669"/>
    <property type="project" value="TreeGrafter"/>
</dbReference>
<dbReference type="Proteomes" id="UP000199690">
    <property type="component" value="Unassembled WGS sequence"/>
</dbReference>
<reference evidence="2" key="1">
    <citation type="submission" date="2016-10" db="EMBL/GenBank/DDBJ databases">
        <authorList>
            <person name="de Groot N.N."/>
        </authorList>
    </citation>
    <scope>NUCLEOTIDE SEQUENCE [LARGE SCALE GENOMIC DNA]</scope>
    <source>
        <strain evidence="2">ATCC 20501</strain>
    </source>
</reference>
<dbReference type="CDD" id="cd09008">
    <property type="entry name" value="MTAN"/>
    <property type="match status" value="1"/>
</dbReference>
<name>A0A1H5VFK4_9PSEU</name>
<dbReference type="InterPro" id="IPR000845">
    <property type="entry name" value="Nucleoside_phosphorylase_d"/>
</dbReference>
<dbReference type="AlphaFoldDB" id="A0A1H5VFK4"/>